<dbReference type="HOGENOM" id="CLU_291990_0_0_1"/>
<keyword evidence="8 13" id="KW-1133">Transmembrane helix</keyword>
<dbReference type="AlphaFoldDB" id="A0A0D3C6G4"/>
<feature type="compositionally biased region" description="Acidic residues" evidence="12">
    <location>
        <begin position="833"/>
        <end position="842"/>
    </location>
</feature>
<evidence type="ECO:0000256" key="6">
    <source>
        <dbReference type="ARBA" id="ARBA00022824"/>
    </source>
</evidence>
<comment type="similarity">
    <text evidence="2">Belongs to the methyltransferase superfamily.</text>
</comment>
<comment type="subcellular location">
    <subcellularLocation>
        <location evidence="1">Endoplasmic reticulum membrane</location>
        <topology evidence="1">Single-pass type II membrane protein</topology>
    </subcellularLocation>
</comment>
<evidence type="ECO:0000256" key="1">
    <source>
        <dbReference type="ARBA" id="ARBA00004648"/>
    </source>
</evidence>
<dbReference type="GO" id="GO:0005802">
    <property type="term" value="C:trans-Golgi network"/>
    <property type="evidence" value="ECO:0007669"/>
    <property type="project" value="TreeGrafter"/>
</dbReference>
<feature type="compositionally biased region" description="Low complexity" evidence="12">
    <location>
        <begin position="680"/>
        <end position="689"/>
    </location>
</feature>
<accession>A0A0D3C6G4</accession>
<dbReference type="GO" id="GO:0032259">
    <property type="term" value="P:methylation"/>
    <property type="evidence" value="ECO:0007669"/>
    <property type="project" value="UniProtKB-KW"/>
</dbReference>
<keyword evidence="11" id="KW-0863">Zinc-finger</keyword>
<evidence type="ECO:0000256" key="5">
    <source>
        <dbReference type="ARBA" id="ARBA00022692"/>
    </source>
</evidence>
<dbReference type="GO" id="GO:0005768">
    <property type="term" value="C:endosome"/>
    <property type="evidence" value="ECO:0007669"/>
    <property type="project" value="TreeGrafter"/>
</dbReference>
<name>A0A0D3C6G4_BRAOL</name>
<keyword evidence="7" id="KW-0735">Signal-anchor</keyword>
<dbReference type="CDD" id="cd16461">
    <property type="entry name" value="RING-H2_EL5-like"/>
    <property type="match status" value="1"/>
</dbReference>
<feature type="transmembrane region" description="Helical" evidence="13">
    <location>
        <begin position="886"/>
        <end position="903"/>
    </location>
</feature>
<feature type="compositionally biased region" description="Polar residues" evidence="12">
    <location>
        <begin position="690"/>
        <end position="710"/>
    </location>
</feature>
<evidence type="ECO:0000256" key="12">
    <source>
        <dbReference type="SAM" id="MobiDB-lite"/>
    </source>
</evidence>
<sequence length="1045" mass="119112">TNSLVTHSTHRCVLCYIYTIYTHTLIILFRLSFLQEMNLFTRASPRDKKSNLYYITLIGLLCIGSYLLGIWRTSSVIPRAAFDYSSGPPCEKFSKTTSTRDLDFNTHHNPHDPPPVKAATVSFPSCGAKLSEHTPCEDAKRSLKFPRGRLEYRQRHCPEREEALKCRIPAPYGYKTPFRWPESRDVAWFANVPHTELTVEKKNQNWVRYENDRFWFPGGGTMFPRGADSYIDDIGQLIDLSHGSIRTAIDTGCGVASFGAYLLSRNITTMSFAPRDTHEAQVQFALERGVPAMIGIMATIRLPYPSRAFDLAHCSRCLIPWGQNGGVYLMEVDRVLRPGGYWILSGPPINWQNRWKGWERTMDDLNTEQTQIEQVARSLCWKKVVQRDDLAIWQKPFNHIHCKKNKQVLKKPKFCRHDQDPDMAWYMKMDSCLTPLPEVDEDEDLKTVAGGKVEKWPARLNAVPPRINKGDLKEITPEGFLEDTKLWKQRVSYYKKLDYQLGETGRYRNLLDMNAYVGGFAAALADEPVWVMNVVPVEAKLNTLGVIYERGLIGTYQNWCEAMSTYPRTYDFIHADSVFTLYQDKCEPEDILLEMDRILRPGGGVIIRDDVDVLIKVKELTKGLQWEGRIADHEKSPHERVKIYYAVKQYWTVTAPEEDKNNPIFHHCLCSDTVKMHPVSSSSSSSSSSPATNDISTPLLNRNRPRSSQPLRGAASRLLRRASSRGMMLRESSVRVRETAAEQIEERQSEWAYSKPVIVLDVVWNLAFVFVTVGVLWFRSEENPRVPLRFWIVVYNLQCLLHVACVVSEYCRRHGYDRLNRDLDSGLTSSEGSSEDESDGPEIESGTSLAKHLESTNAMFSFVWWIIGFYWVSAGSEELAQSSPQLYWLCVAFLAFDVIFLVLCVAVASLIAIAVCCCLPCIIAVLYALAEREGASDEEIERLPRFKFLTVRNSEKVNGEILETHGGIMTQLGVDSPSERVLSSDEAECCVCLCEYEDGTELRELWCRHHFHEACIDKWLRINATCPLCKSNILKTDEQSGNDAV</sequence>
<evidence type="ECO:0000256" key="10">
    <source>
        <dbReference type="ARBA" id="ARBA00023180"/>
    </source>
</evidence>
<dbReference type="PANTHER" id="PTHR10108">
    <property type="entry name" value="SAM-DEPENDENT METHYLTRANSFERASE"/>
    <property type="match status" value="1"/>
</dbReference>
<dbReference type="EnsemblPlants" id="Bo4g195770.1">
    <property type="protein sequence ID" value="Bo4g195770.1"/>
    <property type="gene ID" value="Bo4g195770"/>
</dbReference>
<reference evidence="15" key="2">
    <citation type="submission" date="2015-03" db="UniProtKB">
        <authorList>
            <consortium name="EnsemblPlants"/>
        </authorList>
    </citation>
    <scope>IDENTIFICATION</scope>
</reference>
<dbReference type="SUPFAM" id="SSF57850">
    <property type="entry name" value="RING/U-box"/>
    <property type="match status" value="1"/>
</dbReference>
<keyword evidence="11" id="KW-0862">Zinc</keyword>
<dbReference type="Gramene" id="Bo4g195770.1">
    <property type="protein sequence ID" value="Bo4g195770.1"/>
    <property type="gene ID" value="Bo4g195770"/>
</dbReference>
<feature type="transmembrane region" description="Helical" evidence="13">
    <location>
        <begin position="12"/>
        <end position="32"/>
    </location>
</feature>
<dbReference type="GO" id="GO:0008270">
    <property type="term" value="F:zinc ion binding"/>
    <property type="evidence" value="ECO:0007669"/>
    <property type="project" value="UniProtKB-KW"/>
</dbReference>
<dbReference type="Gene3D" id="3.30.40.10">
    <property type="entry name" value="Zinc/RING finger domain, C3HC4 (zinc finger)"/>
    <property type="match status" value="1"/>
</dbReference>
<proteinExistence type="inferred from homology"/>
<evidence type="ECO:0000259" key="14">
    <source>
        <dbReference type="PROSITE" id="PS50089"/>
    </source>
</evidence>
<evidence type="ECO:0000256" key="3">
    <source>
        <dbReference type="ARBA" id="ARBA00022603"/>
    </source>
</evidence>
<feature type="transmembrane region" description="Helical" evidence="13">
    <location>
        <begin position="858"/>
        <end position="874"/>
    </location>
</feature>
<keyword evidence="4" id="KW-0808">Transferase</keyword>
<keyword evidence="5 13" id="KW-0812">Transmembrane</keyword>
<dbReference type="InterPro" id="IPR029063">
    <property type="entry name" value="SAM-dependent_MTases_sf"/>
</dbReference>
<feature type="region of interest" description="Disordered" evidence="12">
    <location>
        <begin position="679"/>
        <end position="714"/>
    </location>
</feature>
<dbReference type="OMA" id="FNTHHNP"/>
<dbReference type="Gene3D" id="3.40.50.150">
    <property type="entry name" value="Vaccinia Virus protein VP39"/>
    <property type="match status" value="1"/>
</dbReference>
<evidence type="ECO:0000256" key="13">
    <source>
        <dbReference type="SAM" id="Phobius"/>
    </source>
</evidence>
<feature type="transmembrane region" description="Helical" evidence="13">
    <location>
        <begin position="790"/>
        <end position="811"/>
    </location>
</feature>
<evidence type="ECO:0000256" key="7">
    <source>
        <dbReference type="ARBA" id="ARBA00022968"/>
    </source>
</evidence>
<feature type="transmembrane region" description="Helical" evidence="13">
    <location>
        <begin position="910"/>
        <end position="930"/>
    </location>
</feature>
<evidence type="ECO:0000256" key="2">
    <source>
        <dbReference type="ARBA" id="ARBA00008361"/>
    </source>
</evidence>
<reference evidence="15 16" key="1">
    <citation type="journal article" date="2014" name="Genome Biol.">
        <title>Transcriptome and methylome profiling reveals relics of genome dominance in the mesopolyploid Brassica oleracea.</title>
        <authorList>
            <person name="Parkin I.A."/>
            <person name="Koh C."/>
            <person name="Tang H."/>
            <person name="Robinson S.J."/>
            <person name="Kagale S."/>
            <person name="Clarke W.E."/>
            <person name="Town C.D."/>
            <person name="Nixon J."/>
            <person name="Krishnakumar V."/>
            <person name="Bidwell S.L."/>
            <person name="Denoeud F."/>
            <person name="Belcram H."/>
            <person name="Links M.G."/>
            <person name="Just J."/>
            <person name="Clarke C."/>
            <person name="Bender T."/>
            <person name="Huebert T."/>
            <person name="Mason A.S."/>
            <person name="Pires J.C."/>
            <person name="Barker G."/>
            <person name="Moore J."/>
            <person name="Walley P.G."/>
            <person name="Manoli S."/>
            <person name="Batley J."/>
            <person name="Edwards D."/>
            <person name="Nelson M.N."/>
            <person name="Wang X."/>
            <person name="Paterson A.H."/>
            <person name="King G."/>
            <person name="Bancroft I."/>
            <person name="Chalhoub B."/>
            <person name="Sharpe A.G."/>
        </authorList>
    </citation>
    <scope>NUCLEOTIDE SEQUENCE</scope>
    <source>
        <strain evidence="15 16">cv. TO1000</strain>
    </source>
</reference>
<evidence type="ECO:0000313" key="15">
    <source>
        <dbReference type="EnsemblPlants" id="Bo4g195770.1"/>
    </source>
</evidence>
<dbReference type="SUPFAM" id="SSF53335">
    <property type="entry name" value="S-adenosyl-L-methionine-dependent methyltransferases"/>
    <property type="match status" value="2"/>
</dbReference>
<feature type="region of interest" description="Disordered" evidence="12">
    <location>
        <begin position="825"/>
        <end position="845"/>
    </location>
</feature>
<organism evidence="15 16">
    <name type="scientific">Brassica oleracea var. oleracea</name>
    <dbReference type="NCBI Taxonomy" id="109376"/>
    <lineage>
        <taxon>Eukaryota</taxon>
        <taxon>Viridiplantae</taxon>
        <taxon>Streptophyta</taxon>
        <taxon>Embryophyta</taxon>
        <taxon>Tracheophyta</taxon>
        <taxon>Spermatophyta</taxon>
        <taxon>Magnoliopsida</taxon>
        <taxon>eudicotyledons</taxon>
        <taxon>Gunneridae</taxon>
        <taxon>Pentapetalae</taxon>
        <taxon>rosids</taxon>
        <taxon>malvids</taxon>
        <taxon>Brassicales</taxon>
        <taxon>Brassicaceae</taxon>
        <taxon>Brassiceae</taxon>
        <taxon>Brassica</taxon>
    </lineage>
</organism>
<dbReference type="InterPro" id="IPR013083">
    <property type="entry name" value="Znf_RING/FYVE/PHD"/>
</dbReference>
<dbReference type="Proteomes" id="UP000032141">
    <property type="component" value="Chromosome C4"/>
</dbReference>
<feature type="transmembrane region" description="Helical" evidence="13">
    <location>
        <begin position="757"/>
        <end position="778"/>
    </location>
</feature>
<feature type="transmembrane region" description="Helical" evidence="13">
    <location>
        <begin position="52"/>
        <end position="71"/>
    </location>
</feature>
<dbReference type="STRING" id="109376.A0A0D3C6G4"/>
<dbReference type="Pfam" id="PF03141">
    <property type="entry name" value="Methyltransf_29"/>
    <property type="match status" value="1"/>
</dbReference>
<dbReference type="FunFam" id="3.40.50.150:FF:000123">
    <property type="entry name" value="Putative methyltransferase PMT15"/>
    <property type="match status" value="1"/>
</dbReference>
<keyword evidence="10" id="KW-0325">Glycoprotein</keyword>
<evidence type="ECO:0000256" key="9">
    <source>
        <dbReference type="ARBA" id="ARBA00023136"/>
    </source>
</evidence>
<dbReference type="PROSITE" id="PS50089">
    <property type="entry name" value="ZF_RING_2"/>
    <property type="match status" value="1"/>
</dbReference>
<dbReference type="eggNOG" id="KOG0800">
    <property type="taxonomic scope" value="Eukaryota"/>
</dbReference>
<keyword evidence="11" id="KW-0479">Metal-binding</keyword>
<evidence type="ECO:0000313" key="16">
    <source>
        <dbReference type="Proteomes" id="UP000032141"/>
    </source>
</evidence>
<dbReference type="GO" id="GO:0005789">
    <property type="term" value="C:endoplasmic reticulum membrane"/>
    <property type="evidence" value="ECO:0007669"/>
    <property type="project" value="UniProtKB-SubCell"/>
</dbReference>
<keyword evidence="6" id="KW-0256">Endoplasmic reticulum</keyword>
<keyword evidence="3" id="KW-0489">Methyltransferase</keyword>
<evidence type="ECO:0000256" key="8">
    <source>
        <dbReference type="ARBA" id="ARBA00022989"/>
    </source>
</evidence>
<feature type="domain" description="RING-type" evidence="14">
    <location>
        <begin position="989"/>
        <end position="1030"/>
    </location>
</feature>
<dbReference type="InterPro" id="IPR001841">
    <property type="entry name" value="Znf_RING"/>
</dbReference>
<keyword evidence="16" id="KW-1185">Reference proteome</keyword>
<dbReference type="PANTHER" id="PTHR10108:SF1142">
    <property type="entry name" value="METHYLTRANSFERASE"/>
    <property type="match status" value="1"/>
</dbReference>
<evidence type="ECO:0000256" key="4">
    <source>
        <dbReference type="ARBA" id="ARBA00022679"/>
    </source>
</evidence>
<keyword evidence="9 13" id="KW-0472">Membrane</keyword>
<evidence type="ECO:0000256" key="11">
    <source>
        <dbReference type="PROSITE-ProRule" id="PRU00175"/>
    </source>
</evidence>
<dbReference type="Pfam" id="PF13639">
    <property type="entry name" value="zf-RING_2"/>
    <property type="match status" value="1"/>
</dbReference>
<protein>
    <recommendedName>
        <fullName evidence="14">RING-type domain-containing protein</fullName>
    </recommendedName>
</protein>
<dbReference type="InterPro" id="IPR004159">
    <property type="entry name" value="Put_SAM_MeTrfase"/>
</dbReference>
<dbReference type="SMART" id="SM00184">
    <property type="entry name" value="RING"/>
    <property type="match status" value="1"/>
</dbReference>
<dbReference type="GO" id="GO:0008168">
    <property type="term" value="F:methyltransferase activity"/>
    <property type="evidence" value="ECO:0007669"/>
    <property type="project" value="UniProtKB-KW"/>
</dbReference>